<dbReference type="PANTHER" id="PTHR48111">
    <property type="entry name" value="REGULATOR OF RPOS"/>
    <property type="match status" value="1"/>
</dbReference>
<evidence type="ECO:0000256" key="5">
    <source>
        <dbReference type="ARBA" id="ARBA00024867"/>
    </source>
</evidence>
<dbReference type="InterPro" id="IPR016032">
    <property type="entry name" value="Sig_transdc_resp-reg_C-effctor"/>
</dbReference>
<dbReference type="PANTHER" id="PTHR48111:SF31">
    <property type="entry name" value="TRANSCRIPTIONAL REGULATORY PROTEIN YXDJ"/>
    <property type="match status" value="1"/>
</dbReference>
<dbReference type="PROSITE" id="PS50110">
    <property type="entry name" value="RESPONSE_REGULATORY"/>
    <property type="match status" value="1"/>
</dbReference>
<dbReference type="SUPFAM" id="SSF46894">
    <property type="entry name" value="C-terminal effector domain of the bipartite response regulators"/>
    <property type="match status" value="1"/>
</dbReference>
<dbReference type="Pfam" id="PF00072">
    <property type="entry name" value="Response_reg"/>
    <property type="match status" value="1"/>
</dbReference>
<dbReference type="Gene3D" id="6.10.250.690">
    <property type="match status" value="1"/>
</dbReference>
<proteinExistence type="predicted"/>
<dbReference type="OrthoDB" id="9790442at2"/>
<dbReference type="GO" id="GO:0006355">
    <property type="term" value="P:regulation of DNA-templated transcription"/>
    <property type="evidence" value="ECO:0007669"/>
    <property type="project" value="InterPro"/>
</dbReference>
<evidence type="ECO:0000256" key="3">
    <source>
        <dbReference type="ARBA" id="ARBA00023125"/>
    </source>
</evidence>
<keyword evidence="4" id="KW-0804">Transcription</keyword>
<dbReference type="KEGG" id="cace:CACET_c31380"/>
<keyword evidence="3" id="KW-0238">DNA-binding</keyword>
<keyword evidence="2" id="KW-0805">Transcription regulation</keyword>
<gene>
    <name evidence="6" type="primary">yxdJ</name>
    <name evidence="6" type="ORF">CACET_c31380</name>
</gene>
<dbReference type="InterPro" id="IPR039420">
    <property type="entry name" value="WalR-like"/>
</dbReference>
<dbReference type="STRING" id="84022.CACET_c31380"/>
<protein>
    <recommendedName>
        <fullName evidence="1">Stage 0 sporulation protein A homolog</fullName>
    </recommendedName>
</protein>
<dbReference type="PROSITE" id="PS51755">
    <property type="entry name" value="OMPR_PHOB"/>
    <property type="match status" value="1"/>
</dbReference>
<sequence>MTYKIMIVEDDNDIAELLSAHLSKFGFVVYRCKKFSNILSEFEKEQPHLVLLDVNLPSFDGFYWCAKLRTKSSCPILFLSSRNSDSDQVFAISNGGDDYITKPFSFEVVTAKVNAQLRRVYGEYANATVDELACGDCYFSRSKLLLKCGNNSAELSKTEAEIVRLMFAAFPRVISREELLSEIWDDENFVEENTLNVSISRIRKRLESIGSKLIIKSVRGLGYRIGDKSDDA</sequence>
<name>A0A0D8IAG1_9CLOT</name>
<dbReference type="SMART" id="SM00862">
    <property type="entry name" value="Trans_reg_C"/>
    <property type="match status" value="1"/>
</dbReference>
<dbReference type="AlphaFoldDB" id="A0A0D8IAG1"/>
<dbReference type="Proteomes" id="UP000035704">
    <property type="component" value="Chromosome"/>
</dbReference>
<reference evidence="6 7" key="1">
    <citation type="submission" date="2014-10" db="EMBL/GenBank/DDBJ databases">
        <title>Genome sequence of Clostridium aceticum DSM 1496.</title>
        <authorList>
            <person name="Poehlein A."/>
            <person name="Schiel-Bengelsdorf B."/>
            <person name="Gottschalk G."/>
            <person name="Duerre P."/>
            <person name="Daniel R."/>
        </authorList>
    </citation>
    <scope>NUCLEOTIDE SEQUENCE [LARGE SCALE GENOMIC DNA]</scope>
    <source>
        <strain evidence="6 7">DSM 1496</strain>
    </source>
</reference>
<dbReference type="RefSeq" id="WP_044824400.1">
    <property type="nucleotide sequence ID" value="NZ_CP009687.1"/>
</dbReference>
<dbReference type="SUPFAM" id="SSF52172">
    <property type="entry name" value="CheY-like"/>
    <property type="match status" value="1"/>
</dbReference>
<dbReference type="EMBL" id="CP009687">
    <property type="protein sequence ID" value="AKL96582.1"/>
    <property type="molecule type" value="Genomic_DNA"/>
</dbReference>
<dbReference type="CDD" id="cd00383">
    <property type="entry name" value="trans_reg_C"/>
    <property type="match status" value="1"/>
</dbReference>
<organism evidence="6 7">
    <name type="scientific">Clostridium aceticum</name>
    <dbReference type="NCBI Taxonomy" id="84022"/>
    <lineage>
        <taxon>Bacteria</taxon>
        <taxon>Bacillati</taxon>
        <taxon>Bacillota</taxon>
        <taxon>Clostridia</taxon>
        <taxon>Eubacteriales</taxon>
        <taxon>Clostridiaceae</taxon>
        <taxon>Clostridium</taxon>
    </lineage>
</organism>
<dbReference type="PATRIC" id="fig|84022.5.peg.3716"/>
<dbReference type="Gene3D" id="1.10.10.10">
    <property type="entry name" value="Winged helix-like DNA-binding domain superfamily/Winged helix DNA-binding domain"/>
    <property type="match status" value="1"/>
</dbReference>
<dbReference type="InterPro" id="IPR001867">
    <property type="entry name" value="OmpR/PhoB-type_DNA-bd"/>
</dbReference>
<keyword evidence="7" id="KW-1185">Reference proteome</keyword>
<dbReference type="GO" id="GO:0005829">
    <property type="term" value="C:cytosol"/>
    <property type="evidence" value="ECO:0007669"/>
    <property type="project" value="TreeGrafter"/>
</dbReference>
<dbReference type="Pfam" id="PF00486">
    <property type="entry name" value="Trans_reg_C"/>
    <property type="match status" value="1"/>
</dbReference>
<evidence type="ECO:0000313" key="6">
    <source>
        <dbReference type="EMBL" id="AKL96582.1"/>
    </source>
</evidence>
<dbReference type="InterPro" id="IPR036388">
    <property type="entry name" value="WH-like_DNA-bd_sf"/>
</dbReference>
<accession>A0A0D8IAG1</accession>
<evidence type="ECO:0000256" key="4">
    <source>
        <dbReference type="ARBA" id="ARBA00023163"/>
    </source>
</evidence>
<dbReference type="InterPro" id="IPR011006">
    <property type="entry name" value="CheY-like_superfamily"/>
</dbReference>
<dbReference type="InterPro" id="IPR001789">
    <property type="entry name" value="Sig_transdc_resp-reg_receiver"/>
</dbReference>
<comment type="function">
    <text evidence="5">May play the central regulatory role in sporulation. It may be an element of the effector pathway responsible for the activation of sporulation genes in response to nutritional stress. Spo0A may act in concert with spo0H (a sigma factor) to control the expression of some genes that are critical to the sporulation process.</text>
</comment>
<dbReference type="GO" id="GO:0000976">
    <property type="term" value="F:transcription cis-regulatory region binding"/>
    <property type="evidence" value="ECO:0007669"/>
    <property type="project" value="TreeGrafter"/>
</dbReference>
<dbReference type="GO" id="GO:0032993">
    <property type="term" value="C:protein-DNA complex"/>
    <property type="evidence" value="ECO:0007669"/>
    <property type="project" value="TreeGrafter"/>
</dbReference>
<dbReference type="Gene3D" id="3.40.50.2300">
    <property type="match status" value="1"/>
</dbReference>
<evidence type="ECO:0000256" key="2">
    <source>
        <dbReference type="ARBA" id="ARBA00023015"/>
    </source>
</evidence>
<dbReference type="CDD" id="cd18159">
    <property type="entry name" value="REC_OmpR_NsrR-like"/>
    <property type="match status" value="1"/>
</dbReference>
<dbReference type="GO" id="GO:0000156">
    <property type="term" value="F:phosphorelay response regulator activity"/>
    <property type="evidence" value="ECO:0007669"/>
    <property type="project" value="TreeGrafter"/>
</dbReference>
<evidence type="ECO:0000256" key="1">
    <source>
        <dbReference type="ARBA" id="ARBA00018672"/>
    </source>
</evidence>
<dbReference type="SMART" id="SM00448">
    <property type="entry name" value="REC"/>
    <property type="match status" value="1"/>
</dbReference>
<evidence type="ECO:0000313" key="7">
    <source>
        <dbReference type="Proteomes" id="UP000035704"/>
    </source>
</evidence>